<evidence type="ECO:0000256" key="4">
    <source>
        <dbReference type="SAM" id="MobiDB-lite"/>
    </source>
</evidence>
<dbReference type="PANTHER" id="PTHR30363:SF44">
    <property type="entry name" value="AGA OPERON TRANSCRIPTIONAL REPRESSOR-RELATED"/>
    <property type="match status" value="1"/>
</dbReference>
<evidence type="ECO:0000259" key="5">
    <source>
        <dbReference type="PROSITE" id="PS51000"/>
    </source>
</evidence>
<feature type="region of interest" description="Disordered" evidence="4">
    <location>
        <begin position="268"/>
        <end position="299"/>
    </location>
</feature>
<comment type="caution">
    <text evidence="6">The sequence shown here is derived from an EMBL/GenBank/DDBJ whole genome shotgun (WGS) entry which is preliminary data.</text>
</comment>
<dbReference type="SMART" id="SM01134">
    <property type="entry name" value="DeoRC"/>
    <property type="match status" value="1"/>
</dbReference>
<dbReference type="Gene3D" id="1.10.10.10">
    <property type="entry name" value="Winged helix-like DNA-binding domain superfamily/Winged helix DNA-binding domain"/>
    <property type="match status" value="1"/>
</dbReference>
<dbReference type="PROSITE" id="PS00894">
    <property type="entry name" value="HTH_DEOR_1"/>
    <property type="match status" value="1"/>
</dbReference>
<gene>
    <name evidence="6" type="ORF">JL107_08895</name>
</gene>
<accession>A0A938YIG8</accession>
<dbReference type="GO" id="GO:0003700">
    <property type="term" value="F:DNA-binding transcription factor activity"/>
    <property type="evidence" value="ECO:0007669"/>
    <property type="project" value="InterPro"/>
</dbReference>
<dbReference type="SUPFAM" id="SSF100950">
    <property type="entry name" value="NagB/RpiA/CoA transferase-like"/>
    <property type="match status" value="1"/>
</dbReference>
<dbReference type="Proteomes" id="UP000663801">
    <property type="component" value="Unassembled WGS sequence"/>
</dbReference>
<dbReference type="PANTHER" id="PTHR30363">
    <property type="entry name" value="HTH-TYPE TRANSCRIPTIONAL REGULATOR SRLR-RELATED"/>
    <property type="match status" value="1"/>
</dbReference>
<name>A0A938YIG8_9ACTN</name>
<dbReference type="GO" id="GO:0003677">
    <property type="term" value="F:DNA binding"/>
    <property type="evidence" value="ECO:0007669"/>
    <property type="project" value="UniProtKB-KW"/>
</dbReference>
<dbReference type="InterPro" id="IPR050313">
    <property type="entry name" value="Carb_Metab_HTH_regulators"/>
</dbReference>
<protein>
    <submittedName>
        <fullName evidence="6">DeoR/GlpR transcriptional regulator</fullName>
    </submittedName>
</protein>
<dbReference type="SMART" id="SM00420">
    <property type="entry name" value="HTH_DEOR"/>
    <property type="match status" value="1"/>
</dbReference>
<dbReference type="InterPro" id="IPR036390">
    <property type="entry name" value="WH_DNA-bd_sf"/>
</dbReference>
<dbReference type="InterPro" id="IPR036388">
    <property type="entry name" value="WH-like_DNA-bd_sf"/>
</dbReference>
<evidence type="ECO:0000256" key="1">
    <source>
        <dbReference type="ARBA" id="ARBA00023015"/>
    </source>
</evidence>
<dbReference type="PROSITE" id="PS51000">
    <property type="entry name" value="HTH_DEOR_2"/>
    <property type="match status" value="1"/>
</dbReference>
<dbReference type="Pfam" id="PF08220">
    <property type="entry name" value="HTH_DeoR"/>
    <property type="match status" value="1"/>
</dbReference>
<evidence type="ECO:0000256" key="3">
    <source>
        <dbReference type="ARBA" id="ARBA00023163"/>
    </source>
</evidence>
<organism evidence="6 7">
    <name type="scientific">Nakamurella flavida</name>
    <dbReference type="NCBI Taxonomy" id="363630"/>
    <lineage>
        <taxon>Bacteria</taxon>
        <taxon>Bacillati</taxon>
        <taxon>Actinomycetota</taxon>
        <taxon>Actinomycetes</taxon>
        <taxon>Nakamurellales</taxon>
        <taxon>Nakamurellaceae</taxon>
        <taxon>Nakamurella</taxon>
    </lineage>
</organism>
<dbReference type="AlphaFoldDB" id="A0A938YIG8"/>
<dbReference type="InterPro" id="IPR018356">
    <property type="entry name" value="Tscrpt_reg_HTH_DeoR_CS"/>
</dbReference>
<dbReference type="Pfam" id="PF00455">
    <property type="entry name" value="DeoRC"/>
    <property type="match status" value="1"/>
</dbReference>
<dbReference type="RefSeq" id="WP_205256672.1">
    <property type="nucleotide sequence ID" value="NZ_BAAAPV010000004.1"/>
</dbReference>
<dbReference type="InterPro" id="IPR001034">
    <property type="entry name" value="DeoR_HTH"/>
</dbReference>
<dbReference type="InterPro" id="IPR037171">
    <property type="entry name" value="NagB/RpiA_transferase-like"/>
</dbReference>
<keyword evidence="1" id="KW-0805">Transcription regulation</keyword>
<dbReference type="Gene3D" id="3.40.50.1360">
    <property type="match status" value="1"/>
</dbReference>
<sequence>MSVSSVDEFAREQSILMDLKTTGHVTVQDLAVRFGVSAVTIRKDLSALEDRSLVRRVRGGAVSAPAGDEGAFEMRLRYSQDSKQAVAVAAARLVRDGDVIALDSSTSSFYLAQEVLGRRNLVVITNGLRHALLFMEHSSAVVLMPGGVVRRSAGSVVGPIGDVLAGRGRISAGFFGVVGISTTLGLLDVSAEEAQTKKFMAAACDRVYALFDSSKIDGFGFHSFVPPADITGMYTDTGADPAAVAEWAALDVPITTVPSAAAATSAADTAATVTPLPTSGAREPARRRRRSRASPTGTG</sequence>
<evidence type="ECO:0000256" key="2">
    <source>
        <dbReference type="ARBA" id="ARBA00023125"/>
    </source>
</evidence>
<keyword evidence="3" id="KW-0804">Transcription</keyword>
<keyword evidence="7" id="KW-1185">Reference proteome</keyword>
<dbReference type="InterPro" id="IPR014036">
    <property type="entry name" value="DeoR-like_C"/>
</dbReference>
<feature type="domain" description="HTH deoR-type" evidence="5">
    <location>
        <begin position="8"/>
        <end position="63"/>
    </location>
</feature>
<feature type="compositionally biased region" description="Low complexity" evidence="4">
    <location>
        <begin position="268"/>
        <end position="282"/>
    </location>
</feature>
<dbReference type="PRINTS" id="PR00037">
    <property type="entry name" value="HTHLACR"/>
</dbReference>
<evidence type="ECO:0000313" key="6">
    <source>
        <dbReference type="EMBL" id="MBM9476557.1"/>
    </source>
</evidence>
<evidence type="ECO:0000313" key="7">
    <source>
        <dbReference type="Proteomes" id="UP000663801"/>
    </source>
</evidence>
<proteinExistence type="predicted"/>
<dbReference type="EMBL" id="JAERWL010000008">
    <property type="protein sequence ID" value="MBM9476557.1"/>
    <property type="molecule type" value="Genomic_DNA"/>
</dbReference>
<dbReference type="SUPFAM" id="SSF46785">
    <property type="entry name" value="Winged helix' DNA-binding domain"/>
    <property type="match status" value="1"/>
</dbReference>
<keyword evidence="2" id="KW-0238">DNA-binding</keyword>
<reference evidence="6" key="1">
    <citation type="submission" date="2021-01" db="EMBL/GenBank/DDBJ databases">
        <title>KCTC 19127 draft genome.</title>
        <authorList>
            <person name="An D."/>
        </authorList>
    </citation>
    <scope>NUCLEOTIDE SEQUENCE</scope>
    <source>
        <strain evidence="6">KCTC 19127</strain>
    </source>
</reference>